<comment type="caution">
    <text evidence="9">The sequence shown here is derived from an EMBL/GenBank/DDBJ whole genome shotgun (WGS) entry which is preliminary data.</text>
</comment>
<organism evidence="9 10">
    <name type="scientific">Striga asiatica</name>
    <name type="common">Asiatic witchweed</name>
    <name type="synonym">Buchnera asiatica</name>
    <dbReference type="NCBI Taxonomy" id="4170"/>
    <lineage>
        <taxon>Eukaryota</taxon>
        <taxon>Viridiplantae</taxon>
        <taxon>Streptophyta</taxon>
        <taxon>Embryophyta</taxon>
        <taxon>Tracheophyta</taxon>
        <taxon>Spermatophyta</taxon>
        <taxon>Magnoliopsida</taxon>
        <taxon>eudicotyledons</taxon>
        <taxon>Gunneridae</taxon>
        <taxon>Pentapetalae</taxon>
        <taxon>asterids</taxon>
        <taxon>lamiids</taxon>
        <taxon>Lamiales</taxon>
        <taxon>Orobanchaceae</taxon>
        <taxon>Buchnereae</taxon>
        <taxon>Striga</taxon>
    </lineage>
</organism>
<protein>
    <submittedName>
        <fullName evidence="9">EXS (ERD1/XPR1/SYG1) family protein</fullName>
    </submittedName>
</protein>
<dbReference type="InterPro" id="IPR004331">
    <property type="entry name" value="SPX_dom"/>
</dbReference>
<dbReference type="GO" id="GO:0006817">
    <property type="term" value="P:phosphate ion transport"/>
    <property type="evidence" value="ECO:0007669"/>
    <property type="project" value="TreeGrafter"/>
</dbReference>
<feature type="transmembrane region" description="Helical" evidence="6">
    <location>
        <begin position="478"/>
        <end position="501"/>
    </location>
</feature>
<evidence type="ECO:0000259" key="8">
    <source>
        <dbReference type="PROSITE" id="PS51382"/>
    </source>
</evidence>
<sequence>MIHEVDQPNNEVYSEDETILAEKDNIRDSEILEHVKINIDPGTPVSTLRNLIKSTKSKPSLSKYELQKAEKTLQRAFVEFYQQLRLLKSYHFLNMLAFSKIMKKYDKITSRNTSTSFIEIVGKSYLGSCNEVNMLVERLEKTFIKHFTDGDRRKGMNYLRPTTKKEKHSVSFFLGLFTGCCAALIGGINVSIHARDLLDHEGREQYILFVYIVLHMVMYGANTYLWRRYHVNYPFIFGLKPGTELGFREVFLLASGLSALGLAGVLANLDMEMDPETEKFQMLTELVPLGLVTYENFGPSSLITILVGICLKVVLLITFCPLNIIYRSSRFFFIRCAWRYQLISQIQAIRSLQFYVCYYGWGDFRRRSNKCLESDIYEIFYIAVAIIPFSSRLLQASLCLRVLFEDKNPKQFFNGLKYFSTVVALVMRTMYSLRRQTFWRVLAASTSGVTTVYNTYWDIAIDWGLLRKNTKNRWLRDNLLISCKPVYFVAIVVNVLLRLVWMQLILDFNEAPFLHRNTMILIVSCLEILRRGIWNFFRLENEHFNNIEKFRAFKSVTLPFYYQDGKMM</sequence>
<evidence type="ECO:0000313" key="10">
    <source>
        <dbReference type="Proteomes" id="UP000325081"/>
    </source>
</evidence>
<dbReference type="Pfam" id="PF03124">
    <property type="entry name" value="EXS"/>
    <property type="match status" value="2"/>
</dbReference>
<reference evidence="10" key="1">
    <citation type="journal article" date="2019" name="Curr. Biol.">
        <title>Genome Sequence of Striga asiatica Provides Insight into the Evolution of Plant Parasitism.</title>
        <authorList>
            <person name="Yoshida S."/>
            <person name="Kim S."/>
            <person name="Wafula E.K."/>
            <person name="Tanskanen J."/>
            <person name="Kim Y.M."/>
            <person name="Honaas L."/>
            <person name="Yang Z."/>
            <person name="Spallek T."/>
            <person name="Conn C.E."/>
            <person name="Ichihashi Y."/>
            <person name="Cheong K."/>
            <person name="Cui S."/>
            <person name="Der J.P."/>
            <person name="Gundlach H."/>
            <person name="Jiao Y."/>
            <person name="Hori C."/>
            <person name="Ishida J.K."/>
            <person name="Kasahara H."/>
            <person name="Kiba T."/>
            <person name="Kim M.S."/>
            <person name="Koo N."/>
            <person name="Laohavisit A."/>
            <person name="Lee Y.H."/>
            <person name="Lumba S."/>
            <person name="McCourt P."/>
            <person name="Mortimer J.C."/>
            <person name="Mutuku J.M."/>
            <person name="Nomura T."/>
            <person name="Sasaki-Sekimoto Y."/>
            <person name="Seto Y."/>
            <person name="Wang Y."/>
            <person name="Wakatake T."/>
            <person name="Sakakibara H."/>
            <person name="Demura T."/>
            <person name="Yamaguchi S."/>
            <person name="Yoneyama K."/>
            <person name="Manabe R.I."/>
            <person name="Nelson D.C."/>
            <person name="Schulman A.H."/>
            <person name="Timko M.P."/>
            <person name="dePamphilis C.W."/>
            <person name="Choi D."/>
            <person name="Shirasu K."/>
        </authorList>
    </citation>
    <scope>NUCLEOTIDE SEQUENCE [LARGE SCALE GENOMIC DNA]</scope>
    <source>
        <strain evidence="10">cv. UVA1</strain>
    </source>
</reference>
<evidence type="ECO:0000256" key="2">
    <source>
        <dbReference type="ARBA" id="ARBA00009665"/>
    </source>
</evidence>
<keyword evidence="10" id="KW-1185">Reference proteome</keyword>
<dbReference type="Pfam" id="PF03105">
    <property type="entry name" value="SPX"/>
    <property type="match status" value="1"/>
</dbReference>
<keyword evidence="3 6" id="KW-0812">Transmembrane</keyword>
<dbReference type="GO" id="GO:0000822">
    <property type="term" value="F:inositol hexakisphosphate binding"/>
    <property type="evidence" value="ECO:0007669"/>
    <property type="project" value="TreeGrafter"/>
</dbReference>
<evidence type="ECO:0000313" key="9">
    <source>
        <dbReference type="EMBL" id="GER37408.1"/>
    </source>
</evidence>
<evidence type="ECO:0000256" key="4">
    <source>
        <dbReference type="ARBA" id="ARBA00022989"/>
    </source>
</evidence>
<accession>A0A5A7PXS4</accession>
<dbReference type="EMBL" id="BKCP01005361">
    <property type="protein sequence ID" value="GER37408.1"/>
    <property type="molecule type" value="Genomic_DNA"/>
</dbReference>
<evidence type="ECO:0000259" key="7">
    <source>
        <dbReference type="PROSITE" id="PS51380"/>
    </source>
</evidence>
<dbReference type="PANTHER" id="PTHR10783:SF124">
    <property type="entry name" value="PHOSPHATE TRANSPORTER PHO1 HOMOLOG 9"/>
    <property type="match status" value="1"/>
</dbReference>
<keyword evidence="5 6" id="KW-0472">Membrane</keyword>
<proteinExistence type="inferred from homology"/>
<keyword evidence="4 6" id="KW-1133">Transmembrane helix</keyword>
<dbReference type="GO" id="GO:0005886">
    <property type="term" value="C:plasma membrane"/>
    <property type="evidence" value="ECO:0007669"/>
    <property type="project" value="TreeGrafter"/>
</dbReference>
<feature type="transmembrane region" description="Helical" evidence="6">
    <location>
        <begin position="206"/>
        <end position="226"/>
    </location>
</feature>
<dbReference type="OrthoDB" id="9970435at2759"/>
<feature type="transmembrane region" description="Helical" evidence="6">
    <location>
        <begin position="247"/>
        <end position="267"/>
    </location>
</feature>
<comment type="subcellular location">
    <subcellularLocation>
        <location evidence="1">Membrane</location>
        <topology evidence="1">Multi-pass membrane protein</topology>
    </subcellularLocation>
</comment>
<name>A0A5A7PXS4_STRAF</name>
<feature type="domain" description="EXS" evidence="7">
    <location>
        <begin position="372"/>
        <end position="568"/>
    </location>
</feature>
<evidence type="ECO:0000256" key="1">
    <source>
        <dbReference type="ARBA" id="ARBA00004141"/>
    </source>
</evidence>
<dbReference type="GO" id="GO:0016036">
    <property type="term" value="P:cellular response to phosphate starvation"/>
    <property type="evidence" value="ECO:0007669"/>
    <property type="project" value="TreeGrafter"/>
</dbReference>
<gene>
    <name evidence="9" type="ORF">STAS_13810</name>
</gene>
<dbReference type="PANTHER" id="PTHR10783">
    <property type="entry name" value="XENOTROPIC AND POLYTROPIC RETROVIRUS RECEPTOR 1-RELATED"/>
    <property type="match status" value="1"/>
</dbReference>
<dbReference type="InterPro" id="IPR004342">
    <property type="entry name" value="EXS_C"/>
</dbReference>
<feature type="domain" description="SPX" evidence="8">
    <location>
        <begin position="1"/>
        <end position="119"/>
    </location>
</feature>
<dbReference type="AlphaFoldDB" id="A0A5A7PXS4"/>
<dbReference type="PROSITE" id="PS51382">
    <property type="entry name" value="SPX"/>
    <property type="match status" value="1"/>
</dbReference>
<feature type="transmembrane region" description="Helical" evidence="6">
    <location>
        <begin position="170"/>
        <end position="194"/>
    </location>
</feature>
<dbReference type="PROSITE" id="PS51380">
    <property type="entry name" value="EXS"/>
    <property type="match status" value="1"/>
</dbReference>
<evidence type="ECO:0000256" key="3">
    <source>
        <dbReference type="ARBA" id="ARBA00022692"/>
    </source>
</evidence>
<feature type="transmembrane region" description="Helical" evidence="6">
    <location>
        <begin position="437"/>
        <end position="457"/>
    </location>
</feature>
<dbReference type="Proteomes" id="UP000325081">
    <property type="component" value="Unassembled WGS sequence"/>
</dbReference>
<evidence type="ECO:0000256" key="5">
    <source>
        <dbReference type="ARBA" id="ARBA00023136"/>
    </source>
</evidence>
<dbReference type="GO" id="GO:0005802">
    <property type="term" value="C:trans-Golgi network"/>
    <property type="evidence" value="ECO:0007669"/>
    <property type="project" value="TreeGrafter"/>
</dbReference>
<evidence type="ECO:0000256" key="6">
    <source>
        <dbReference type="SAM" id="Phobius"/>
    </source>
</evidence>
<comment type="similarity">
    <text evidence="2">Belongs to the SYG1 (TC 2.A.94) family.</text>
</comment>
<feature type="transmembrane region" description="Helical" evidence="6">
    <location>
        <begin position="302"/>
        <end position="326"/>
    </location>
</feature>